<proteinExistence type="predicted"/>
<gene>
    <name evidence="1" type="ORF">CFX1CAM_1250</name>
</gene>
<organism evidence="1 2">
    <name type="scientific">Candidatus Brevifilum fermentans</name>
    <dbReference type="NCBI Taxonomy" id="1986204"/>
    <lineage>
        <taxon>Bacteria</taxon>
        <taxon>Bacillati</taxon>
        <taxon>Chloroflexota</taxon>
        <taxon>Anaerolineae</taxon>
        <taxon>Anaerolineales</taxon>
        <taxon>Anaerolineaceae</taxon>
        <taxon>Candidatus Brevifilum</taxon>
    </lineage>
</organism>
<dbReference type="KEGG" id="abat:CFX1CAM_1250"/>
<keyword evidence="2" id="KW-1185">Reference proteome</keyword>
<accession>A0A1Y6K3R2</accession>
<dbReference type="AlphaFoldDB" id="A0A1Y6K3R2"/>
<name>A0A1Y6K3R2_9CHLR</name>
<sequence length="63" mass="7351">MAFRYLNTIVSGTHLATFRLLFYNKIRRQSRATEVYTQPISNTKPDDIGAYRPNHDIVVHDID</sequence>
<protein>
    <submittedName>
        <fullName evidence="1">Uncharacterized protein</fullName>
    </submittedName>
</protein>
<dbReference type="EMBL" id="LT859958">
    <property type="protein sequence ID" value="SMX54315.1"/>
    <property type="molecule type" value="Genomic_DNA"/>
</dbReference>
<dbReference type="Proteomes" id="UP000195514">
    <property type="component" value="Chromosome I"/>
</dbReference>
<reference evidence="2" key="1">
    <citation type="submission" date="2017-05" db="EMBL/GenBank/DDBJ databases">
        <authorList>
            <person name="Kirkegaard R."/>
            <person name="Mcilroy J S."/>
        </authorList>
    </citation>
    <scope>NUCLEOTIDE SEQUENCE [LARGE SCALE GENOMIC DNA]</scope>
</reference>
<evidence type="ECO:0000313" key="1">
    <source>
        <dbReference type="EMBL" id="SMX54315.1"/>
    </source>
</evidence>
<evidence type="ECO:0000313" key="2">
    <source>
        <dbReference type="Proteomes" id="UP000195514"/>
    </source>
</evidence>